<dbReference type="Pfam" id="PF17210">
    <property type="entry name" value="SdrD_B"/>
    <property type="match status" value="2"/>
</dbReference>
<evidence type="ECO:0000313" key="6">
    <source>
        <dbReference type="Proteomes" id="UP000199533"/>
    </source>
</evidence>
<feature type="domain" description="SD-repeat containing protein B" evidence="4">
    <location>
        <begin position="200"/>
        <end position="321"/>
    </location>
</feature>
<dbReference type="RefSeq" id="WP_280142108.1">
    <property type="nucleotide sequence ID" value="NZ_FOSP01000063.1"/>
</dbReference>
<organism evidence="5 6">
    <name type="scientific">Nitrosomonas aestuarii</name>
    <dbReference type="NCBI Taxonomy" id="52441"/>
    <lineage>
        <taxon>Bacteria</taxon>
        <taxon>Pseudomonadati</taxon>
        <taxon>Pseudomonadota</taxon>
        <taxon>Betaproteobacteria</taxon>
        <taxon>Nitrosomonadales</taxon>
        <taxon>Nitrosomonadaceae</taxon>
        <taxon>Nitrosomonas</taxon>
    </lineage>
</organism>
<dbReference type="SUPFAM" id="SSF117074">
    <property type="entry name" value="Hypothetical protein PA1324"/>
    <property type="match status" value="2"/>
</dbReference>
<dbReference type="PANTHER" id="PTHR23303:SF15">
    <property type="entry name" value="COLOSSIN-A"/>
    <property type="match status" value="1"/>
</dbReference>
<proteinExistence type="predicted"/>
<dbReference type="InterPro" id="IPR051417">
    <property type="entry name" value="SDr/BOS_complex"/>
</dbReference>
<keyword evidence="2" id="KW-0964">Secreted</keyword>
<accession>A0A1I4GTT4</accession>
<evidence type="ECO:0000256" key="2">
    <source>
        <dbReference type="ARBA" id="ARBA00022525"/>
    </source>
</evidence>
<dbReference type="EMBL" id="FOSP01000063">
    <property type="protein sequence ID" value="SFL33434.1"/>
    <property type="molecule type" value="Genomic_DNA"/>
</dbReference>
<dbReference type="InterPro" id="IPR033764">
    <property type="entry name" value="Sdr_B"/>
</dbReference>
<evidence type="ECO:0000313" key="5">
    <source>
        <dbReference type="EMBL" id="SFL33434.1"/>
    </source>
</evidence>
<dbReference type="AlphaFoldDB" id="A0A1I4GTT4"/>
<evidence type="ECO:0000256" key="3">
    <source>
        <dbReference type="ARBA" id="ARBA00022729"/>
    </source>
</evidence>
<keyword evidence="6" id="KW-1185">Reference proteome</keyword>
<keyword evidence="3" id="KW-0732">Signal</keyword>
<name>A0A1I4GTT4_9PROT</name>
<dbReference type="PANTHER" id="PTHR23303">
    <property type="entry name" value="CARBOXYPEPTIDASE REGULATORY REGION-CONTAINING"/>
    <property type="match status" value="1"/>
</dbReference>
<dbReference type="GO" id="GO:0005576">
    <property type="term" value="C:extracellular region"/>
    <property type="evidence" value="ECO:0007669"/>
    <property type="project" value="UniProtKB-SubCell"/>
</dbReference>
<dbReference type="InterPro" id="IPR013783">
    <property type="entry name" value="Ig-like_fold"/>
</dbReference>
<gene>
    <name evidence="5" type="ORF">SAMN05216302_10631</name>
</gene>
<reference evidence="6" key="1">
    <citation type="submission" date="2016-10" db="EMBL/GenBank/DDBJ databases">
        <authorList>
            <person name="Varghese N."/>
            <person name="Submissions S."/>
        </authorList>
    </citation>
    <scope>NUCLEOTIDE SEQUENCE [LARGE SCALE GENOMIC DNA]</scope>
    <source>
        <strain evidence="6">Nm69</strain>
    </source>
</reference>
<evidence type="ECO:0000256" key="1">
    <source>
        <dbReference type="ARBA" id="ARBA00004613"/>
    </source>
</evidence>
<evidence type="ECO:0000259" key="4">
    <source>
        <dbReference type="Pfam" id="PF17210"/>
    </source>
</evidence>
<protein>
    <submittedName>
        <fullName evidence="5">Cna protein B-type domain-containing protein</fullName>
    </submittedName>
</protein>
<sequence>MSTLTIRVTSSAVNVAGTGFGQQPDLGAPSFFDVEITNSTNANLPNGIYDTYCLNPLINILFSPTTHAAIGSDGENVSDYLAADVAAITDTQIDQINWLLAQNFTSDPKYNGQFSYGEVQAAIWELLGFSATEYNVGITPGLLSDNGRQAVEQADIDFLEAQAQSAIASGNNVVPTDTFFTALIDPDGVKQPLIIQLQSAKLGNFVWQDDNNNGIQDTGELGVNNVVVELYDGAGTLIATTTTGDDFSTAAVETGFYEFTGLKAGDYQVKFVPPANMALTVKDANSNGQDTLDSDADTTTGLSDIISLAAGESNQTIDAGLVQPTPEPASISGFVYCDDNDDGIKDAGEAGLSNVTIQLLNAAGVVINTTTTAADGSYSFTGLDAGT</sequence>
<feature type="non-terminal residue" evidence="5">
    <location>
        <position position="387"/>
    </location>
</feature>
<dbReference type="STRING" id="52441.SAMN05216302_10631"/>
<dbReference type="Gene3D" id="2.60.40.10">
    <property type="entry name" value="Immunoglobulins"/>
    <property type="match status" value="2"/>
</dbReference>
<comment type="subcellular location">
    <subcellularLocation>
        <location evidence="1">Secreted</location>
    </subcellularLocation>
</comment>
<feature type="domain" description="SD-repeat containing protein B" evidence="4">
    <location>
        <begin position="330"/>
        <end position="387"/>
    </location>
</feature>
<dbReference type="Proteomes" id="UP000199533">
    <property type="component" value="Unassembled WGS sequence"/>
</dbReference>